<dbReference type="SUPFAM" id="SSF57701">
    <property type="entry name" value="Zn2/Cys6 DNA-binding domain"/>
    <property type="match status" value="1"/>
</dbReference>
<comment type="caution">
    <text evidence="5">The sequence shown here is derived from an EMBL/GenBank/DDBJ whole genome shotgun (WGS) entry which is preliminary data.</text>
</comment>
<dbReference type="PROSITE" id="PS00463">
    <property type="entry name" value="ZN2_CY6_FUNGAL_1"/>
    <property type="match status" value="1"/>
</dbReference>
<reference evidence="5" key="1">
    <citation type="submission" date="2021-07" db="EMBL/GenBank/DDBJ databases">
        <authorList>
            <person name="Durling M."/>
        </authorList>
    </citation>
    <scope>NUCLEOTIDE SEQUENCE</scope>
</reference>
<keyword evidence="2" id="KW-0539">Nucleus</keyword>
<dbReference type="AlphaFoldDB" id="A0A9N9PV98"/>
<evidence type="ECO:0000256" key="3">
    <source>
        <dbReference type="SAM" id="MobiDB-lite"/>
    </source>
</evidence>
<evidence type="ECO:0000259" key="4">
    <source>
        <dbReference type="PROSITE" id="PS50048"/>
    </source>
</evidence>
<dbReference type="CDD" id="cd00067">
    <property type="entry name" value="GAL4"/>
    <property type="match status" value="1"/>
</dbReference>
<evidence type="ECO:0000256" key="1">
    <source>
        <dbReference type="ARBA" id="ARBA00022723"/>
    </source>
</evidence>
<organism evidence="5 6">
    <name type="scientific">Hymenoscyphus albidus</name>
    <dbReference type="NCBI Taxonomy" id="595503"/>
    <lineage>
        <taxon>Eukaryota</taxon>
        <taxon>Fungi</taxon>
        <taxon>Dikarya</taxon>
        <taxon>Ascomycota</taxon>
        <taxon>Pezizomycotina</taxon>
        <taxon>Leotiomycetes</taxon>
        <taxon>Helotiales</taxon>
        <taxon>Helotiaceae</taxon>
        <taxon>Hymenoscyphus</taxon>
    </lineage>
</organism>
<dbReference type="Pfam" id="PF04082">
    <property type="entry name" value="Fungal_trans"/>
    <property type="match status" value="1"/>
</dbReference>
<feature type="region of interest" description="Disordered" evidence="3">
    <location>
        <begin position="137"/>
        <end position="168"/>
    </location>
</feature>
<dbReference type="PROSITE" id="PS50048">
    <property type="entry name" value="ZN2_CY6_FUNGAL_2"/>
    <property type="match status" value="1"/>
</dbReference>
<dbReference type="Proteomes" id="UP000701801">
    <property type="component" value="Unassembled WGS sequence"/>
</dbReference>
<dbReference type="InterPro" id="IPR001138">
    <property type="entry name" value="Zn2Cys6_DnaBD"/>
</dbReference>
<dbReference type="SMART" id="SM00066">
    <property type="entry name" value="GAL4"/>
    <property type="match status" value="1"/>
</dbReference>
<dbReference type="GO" id="GO:0003677">
    <property type="term" value="F:DNA binding"/>
    <property type="evidence" value="ECO:0007669"/>
    <property type="project" value="InterPro"/>
</dbReference>
<dbReference type="PANTHER" id="PTHR47431">
    <property type="entry name" value="ZN(II)2CYS6 TRANSCRIPTION FACTOR (EUROFUNG)-RELATED"/>
    <property type="match status" value="1"/>
</dbReference>
<gene>
    <name evidence="5" type="ORF">HYALB_00012464</name>
</gene>
<accession>A0A9N9PV98</accession>
<sequence>MHSLFPSFTMSPIMDNTQLFLDPAFWLDPCTVQNTGIVYPTGFETQTGTEDLEGRRRKTRMRASRACIACRSRHTKCDGVEPVCTRCQVEEKSCVYTKSRRGGSGRVGGVKKIAVRGGARSRTSTGSQSDEMICNATSTSATTSPHSESHAASRHDSGSPGETHSLISDTFDDGSHLSRYFEFFHNAHPIVLPRKKFILLLKTRPSSLDYLLPVLNFIGALYTPGIQTDTLRQIAHEKLNEDSLPKNAFSVQALILFSLAIHCLDEYEAAEEYLNKAIDVALFIKMNTQEFAWKNAEGDAVLAESWRRTWWILYCIDAVFAAISHYPSHRLQENIGDAMLPCEDHDYYSGKIPQLYSLSDHDNREFSEEEIVFSSFTYLIDACRTASSMITLEPEDNAPGERVLEAFDAKFVNWFLYLPKCKTDLVLQDGKVDETMFLAHIVINCEKLTLHRPHSLIPYSSLETKSKCTPPIHHRTRSLQRSILLHTSKSLEAIESSIKLFAMTEKHLLHSPIVTCALALAVMAQVGACNLVVRGEGQFGKKGSYETGRERIRLGLGALRSQKGVWGMARRSVREVSEVARELLGVKSGTSGSSAFTGSTGQSSDDEGRRVRDIHSAAEEVLMNDVARGDQEGEESFLDLLNDHGDDQEMGLMRFRDFESIGLEDNFVTRELNVRNIVTFHAHADIRAVLACAPTGIFASK</sequence>
<feature type="region of interest" description="Disordered" evidence="3">
    <location>
        <begin position="590"/>
        <end position="610"/>
    </location>
</feature>
<dbReference type="PANTHER" id="PTHR47431:SF1">
    <property type="entry name" value="ZN(II)2CYS6 TRANSCRIPTION FACTOR (EUROFUNG)"/>
    <property type="match status" value="1"/>
</dbReference>
<evidence type="ECO:0000313" key="5">
    <source>
        <dbReference type="EMBL" id="CAG8976273.1"/>
    </source>
</evidence>
<dbReference type="GO" id="GO:0000981">
    <property type="term" value="F:DNA-binding transcription factor activity, RNA polymerase II-specific"/>
    <property type="evidence" value="ECO:0007669"/>
    <property type="project" value="InterPro"/>
</dbReference>
<dbReference type="InterPro" id="IPR007219">
    <property type="entry name" value="XnlR_reg_dom"/>
</dbReference>
<feature type="compositionally biased region" description="Low complexity" evidence="3">
    <location>
        <begin position="590"/>
        <end position="603"/>
    </location>
</feature>
<evidence type="ECO:0000256" key="2">
    <source>
        <dbReference type="ARBA" id="ARBA00023242"/>
    </source>
</evidence>
<feature type="domain" description="Zn(2)-C6 fungal-type" evidence="4">
    <location>
        <begin position="66"/>
        <end position="96"/>
    </location>
</feature>
<keyword evidence="6" id="KW-1185">Reference proteome</keyword>
<dbReference type="InterPro" id="IPR036864">
    <property type="entry name" value="Zn2-C6_fun-type_DNA-bd_sf"/>
</dbReference>
<keyword evidence="1" id="KW-0479">Metal-binding</keyword>
<proteinExistence type="predicted"/>
<dbReference type="GO" id="GO:0008270">
    <property type="term" value="F:zinc ion binding"/>
    <property type="evidence" value="ECO:0007669"/>
    <property type="project" value="InterPro"/>
</dbReference>
<dbReference type="Gene3D" id="4.10.240.10">
    <property type="entry name" value="Zn(2)-C6 fungal-type DNA-binding domain"/>
    <property type="match status" value="1"/>
</dbReference>
<feature type="compositionally biased region" description="Basic and acidic residues" evidence="3">
    <location>
        <begin position="147"/>
        <end position="157"/>
    </location>
</feature>
<dbReference type="OrthoDB" id="2399539at2759"/>
<feature type="compositionally biased region" description="Low complexity" evidence="3">
    <location>
        <begin position="137"/>
        <end position="146"/>
    </location>
</feature>
<protein>
    <recommendedName>
        <fullName evidence="4">Zn(2)-C6 fungal-type domain-containing protein</fullName>
    </recommendedName>
</protein>
<dbReference type="GO" id="GO:0006351">
    <property type="term" value="P:DNA-templated transcription"/>
    <property type="evidence" value="ECO:0007669"/>
    <property type="project" value="InterPro"/>
</dbReference>
<evidence type="ECO:0000313" key="6">
    <source>
        <dbReference type="Proteomes" id="UP000701801"/>
    </source>
</evidence>
<dbReference type="CDD" id="cd12148">
    <property type="entry name" value="fungal_TF_MHR"/>
    <property type="match status" value="1"/>
</dbReference>
<dbReference type="EMBL" id="CAJVRM010000170">
    <property type="protein sequence ID" value="CAG8976273.1"/>
    <property type="molecule type" value="Genomic_DNA"/>
</dbReference>
<name>A0A9N9PV98_9HELO</name>
<dbReference type="Pfam" id="PF00172">
    <property type="entry name" value="Zn_clus"/>
    <property type="match status" value="1"/>
</dbReference>